<evidence type="ECO:0000256" key="4">
    <source>
        <dbReference type="ARBA" id="ARBA00022605"/>
    </source>
</evidence>
<evidence type="ECO:0000256" key="5">
    <source>
        <dbReference type="ARBA" id="ARBA00023141"/>
    </source>
</evidence>
<proteinExistence type="predicted"/>
<dbReference type="PROSITE" id="PS00857">
    <property type="entry name" value="PREPHENATE_DEHYDR_1"/>
    <property type="match status" value="1"/>
</dbReference>
<dbReference type="InterPro" id="IPR002912">
    <property type="entry name" value="ACT_dom"/>
</dbReference>
<evidence type="ECO:0000256" key="1">
    <source>
        <dbReference type="ARBA" id="ARBA00004741"/>
    </source>
</evidence>
<dbReference type="InterPro" id="IPR008242">
    <property type="entry name" value="Chor_mutase/pphenate_deHydtase"/>
</dbReference>
<dbReference type="NCBIfam" id="NF008865">
    <property type="entry name" value="PRK11898.1"/>
    <property type="match status" value="1"/>
</dbReference>
<dbReference type="InterPro" id="IPR001086">
    <property type="entry name" value="Preph_deHydtase"/>
</dbReference>
<feature type="domain" description="ACT" evidence="12">
    <location>
        <begin position="215"/>
        <end position="292"/>
    </location>
</feature>
<feature type="domain" description="Prephenate dehydratase" evidence="11">
    <location>
        <begin position="5"/>
        <end position="200"/>
    </location>
</feature>
<dbReference type="InterPro" id="IPR018528">
    <property type="entry name" value="Preph_deHydtase_CS"/>
</dbReference>
<dbReference type="PROSITE" id="PS51171">
    <property type="entry name" value="PREPHENATE_DEHYDR_3"/>
    <property type="match status" value="1"/>
</dbReference>
<evidence type="ECO:0000259" key="11">
    <source>
        <dbReference type="PROSITE" id="PS51171"/>
    </source>
</evidence>
<name>A0A9X4L054_9BACL</name>
<dbReference type="RefSeq" id="WP_277537807.1">
    <property type="nucleotide sequence ID" value="NZ_JAPDIA010000008.1"/>
</dbReference>
<evidence type="ECO:0000313" key="14">
    <source>
        <dbReference type="Proteomes" id="UP001153404"/>
    </source>
</evidence>
<keyword evidence="6 10" id="KW-0584">Phenylalanine biosynthesis</keyword>
<reference evidence="13" key="1">
    <citation type="submission" date="2022-10" db="EMBL/GenBank/DDBJ databases">
        <title>Comparative genomic analysis of Cohnella hashimotonis sp. nov., isolated from the International Space Station.</title>
        <authorList>
            <person name="Simpson A."/>
            <person name="Venkateswaran K."/>
        </authorList>
    </citation>
    <scope>NUCLEOTIDE SEQUENCE</scope>
    <source>
        <strain evidence="13">DSM 28161</strain>
    </source>
</reference>
<dbReference type="PIRSF" id="PIRSF001500">
    <property type="entry name" value="Chor_mut_pdt_Ppr"/>
    <property type="match status" value="1"/>
</dbReference>
<dbReference type="EC" id="4.2.1.51" evidence="2 10"/>
<dbReference type="FunFam" id="3.30.70.260:FF:000012">
    <property type="entry name" value="Prephenate dehydratase"/>
    <property type="match status" value="1"/>
</dbReference>
<feature type="site" description="Essential for prephenate dehydratase activity" evidence="9">
    <location>
        <position position="193"/>
    </location>
</feature>
<dbReference type="CDD" id="cd04905">
    <property type="entry name" value="ACT_CM-PDT"/>
    <property type="match status" value="1"/>
</dbReference>
<keyword evidence="14" id="KW-1185">Reference proteome</keyword>
<evidence type="ECO:0000256" key="3">
    <source>
        <dbReference type="ARBA" id="ARBA00021872"/>
    </source>
</evidence>
<dbReference type="Pfam" id="PF01842">
    <property type="entry name" value="ACT"/>
    <property type="match status" value="1"/>
</dbReference>
<keyword evidence="7 10" id="KW-0456">Lyase</keyword>
<comment type="pathway">
    <text evidence="1 10">Amino-acid biosynthesis; L-phenylalanine biosynthesis; phenylpyruvate from prephenate: step 1/1.</text>
</comment>
<dbReference type="Gene3D" id="3.40.190.10">
    <property type="entry name" value="Periplasmic binding protein-like II"/>
    <property type="match status" value="2"/>
</dbReference>
<dbReference type="Proteomes" id="UP001153404">
    <property type="component" value="Unassembled WGS sequence"/>
</dbReference>
<evidence type="ECO:0000256" key="8">
    <source>
        <dbReference type="ARBA" id="ARBA00047848"/>
    </source>
</evidence>
<organism evidence="13 14">
    <name type="scientific">Cohnella rhizosphaerae</name>
    <dbReference type="NCBI Taxonomy" id="1457232"/>
    <lineage>
        <taxon>Bacteria</taxon>
        <taxon>Bacillati</taxon>
        <taxon>Bacillota</taxon>
        <taxon>Bacilli</taxon>
        <taxon>Bacillales</taxon>
        <taxon>Paenibacillaceae</taxon>
        <taxon>Cohnella</taxon>
    </lineage>
</organism>
<dbReference type="AlphaFoldDB" id="A0A9X4L054"/>
<evidence type="ECO:0000256" key="2">
    <source>
        <dbReference type="ARBA" id="ARBA00013147"/>
    </source>
</evidence>
<comment type="catalytic activity">
    <reaction evidence="8 10">
        <text>prephenate + H(+) = 3-phenylpyruvate + CO2 + H2O</text>
        <dbReference type="Rhea" id="RHEA:21648"/>
        <dbReference type="ChEBI" id="CHEBI:15377"/>
        <dbReference type="ChEBI" id="CHEBI:15378"/>
        <dbReference type="ChEBI" id="CHEBI:16526"/>
        <dbReference type="ChEBI" id="CHEBI:18005"/>
        <dbReference type="ChEBI" id="CHEBI:29934"/>
        <dbReference type="EC" id="4.2.1.51"/>
    </reaction>
</comment>
<dbReference type="GO" id="GO:0009094">
    <property type="term" value="P:L-phenylalanine biosynthetic process"/>
    <property type="evidence" value="ECO:0007669"/>
    <property type="project" value="UniProtKB-KW"/>
</dbReference>
<evidence type="ECO:0000259" key="12">
    <source>
        <dbReference type="PROSITE" id="PS51671"/>
    </source>
</evidence>
<dbReference type="PROSITE" id="PS51671">
    <property type="entry name" value="ACT"/>
    <property type="match status" value="1"/>
</dbReference>
<keyword evidence="4 10" id="KW-0028">Amino-acid biosynthesis</keyword>
<comment type="caution">
    <text evidence="13">The sequence shown here is derived from an EMBL/GenBank/DDBJ whole genome shotgun (WGS) entry which is preliminary data.</text>
</comment>
<keyword evidence="5 10" id="KW-0057">Aromatic amino acid biosynthesis</keyword>
<dbReference type="PANTHER" id="PTHR21022:SF19">
    <property type="entry name" value="PREPHENATE DEHYDRATASE-RELATED"/>
    <property type="match status" value="1"/>
</dbReference>
<dbReference type="PROSITE" id="PS00858">
    <property type="entry name" value="PREPHENATE_DEHYDR_2"/>
    <property type="match status" value="1"/>
</dbReference>
<protein>
    <recommendedName>
        <fullName evidence="3 10">Prephenate dehydratase</fullName>
        <shortName evidence="10">PDT</shortName>
        <ecNumber evidence="2 10">4.2.1.51</ecNumber>
    </recommendedName>
</protein>
<dbReference type="Pfam" id="PF00800">
    <property type="entry name" value="PDT"/>
    <property type="match status" value="1"/>
</dbReference>
<evidence type="ECO:0000256" key="6">
    <source>
        <dbReference type="ARBA" id="ARBA00023222"/>
    </source>
</evidence>
<dbReference type="Gene3D" id="3.30.70.260">
    <property type="match status" value="1"/>
</dbReference>
<dbReference type="SUPFAM" id="SSF55021">
    <property type="entry name" value="ACT-like"/>
    <property type="match status" value="1"/>
</dbReference>
<gene>
    <name evidence="10 13" type="primary">pheA</name>
    <name evidence="13" type="ORF">OMP40_33670</name>
</gene>
<accession>A0A9X4L054</accession>
<evidence type="ECO:0000256" key="7">
    <source>
        <dbReference type="ARBA" id="ARBA00023239"/>
    </source>
</evidence>
<dbReference type="SUPFAM" id="SSF53850">
    <property type="entry name" value="Periplasmic binding protein-like II"/>
    <property type="match status" value="1"/>
</dbReference>
<dbReference type="CDD" id="cd13633">
    <property type="entry name" value="PBP2_Sa-PDT_like"/>
    <property type="match status" value="1"/>
</dbReference>
<dbReference type="InterPro" id="IPR045865">
    <property type="entry name" value="ACT-like_dom_sf"/>
</dbReference>
<dbReference type="PANTHER" id="PTHR21022">
    <property type="entry name" value="PREPHENATE DEHYDRATASE P PROTEIN"/>
    <property type="match status" value="1"/>
</dbReference>
<dbReference type="EMBL" id="JAPDIA010000008">
    <property type="protein sequence ID" value="MDG0813691.1"/>
    <property type="molecule type" value="Genomic_DNA"/>
</dbReference>
<dbReference type="GO" id="GO:0004664">
    <property type="term" value="F:prephenate dehydratase activity"/>
    <property type="evidence" value="ECO:0007669"/>
    <property type="project" value="UniProtKB-UniRule"/>
</dbReference>
<dbReference type="GO" id="GO:0005737">
    <property type="term" value="C:cytoplasm"/>
    <property type="evidence" value="ECO:0007669"/>
    <property type="project" value="TreeGrafter"/>
</dbReference>
<evidence type="ECO:0000256" key="10">
    <source>
        <dbReference type="RuleBase" id="RU361254"/>
    </source>
</evidence>
<sequence length="298" mass="33187">MIRVPSAAVLPKGTFSDEAARYFFRDREVELRYHKMIADVFKSTAGGATDWSVIPIENTIDGSVSLHTDWLVHEVELPIRAEWVFPAVQNLVGRLGELALNDSGDRIAARVWDSAKIVKIFSHPVAMAQCYEFIRAHIPHAELETLSSTAEAIRTVHDNPGQGWAAIGTRTAAADYGLDILQESVTDHDNNYTRFLLVGHRVYEAAAAPKHKTSILITLPEDYPGALHQVLAAFSWRKINLSRIESRPTKKKLGSYYFWIDIEMSLDTVLLPAAIAEIEAIGCQVRILGSYPSFPFEG</sequence>
<evidence type="ECO:0000256" key="9">
    <source>
        <dbReference type="PIRSR" id="PIRSR001500-2"/>
    </source>
</evidence>
<evidence type="ECO:0000313" key="13">
    <source>
        <dbReference type="EMBL" id="MDG0813691.1"/>
    </source>
</evidence>